<evidence type="ECO:0000256" key="4">
    <source>
        <dbReference type="ARBA" id="ARBA00022723"/>
    </source>
</evidence>
<evidence type="ECO:0000256" key="2">
    <source>
        <dbReference type="ARBA" id="ARBA00022553"/>
    </source>
</evidence>
<gene>
    <name evidence="19" type="ORF">Plo01_51900</name>
</gene>
<dbReference type="EC" id="3.1.3.16" evidence="1"/>
<dbReference type="FunFam" id="3.60.40.10:FF:000005">
    <property type="entry name" value="Serine/threonine protein phosphatase"/>
    <property type="match status" value="1"/>
</dbReference>
<evidence type="ECO:0000256" key="3">
    <source>
        <dbReference type="ARBA" id="ARBA00022679"/>
    </source>
</evidence>
<dbReference type="Gene3D" id="3.30.450.40">
    <property type="match status" value="1"/>
</dbReference>
<dbReference type="InterPro" id="IPR036890">
    <property type="entry name" value="HATPase_C_sf"/>
</dbReference>
<comment type="catalytic activity">
    <reaction evidence="12">
        <text>O-phospho-L-seryl-[protein] + H2O = L-seryl-[protein] + phosphate</text>
        <dbReference type="Rhea" id="RHEA:20629"/>
        <dbReference type="Rhea" id="RHEA-COMP:9863"/>
        <dbReference type="Rhea" id="RHEA-COMP:11604"/>
        <dbReference type="ChEBI" id="CHEBI:15377"/>
        <dbReference type="ChEBI" id="CHEBI:29999"/>
        <dbReference type="ChEBI" id="CHEBI:43474"/>
        <dbReference type="ChEBI" id="CHEBI:83421"/>
        <dbReference type="EC" id="3.1.3.16"/>
    </reaction>
</comment>
<dbReference type="Gene3D" id="3.30.565.10">
    <property type="entry name" value="Histidine kinase-like ATPase, C-terminal domain"/>
    <property type="match status" value="1"/>
</dbReference>
<dbReference type="EMBL" id="BOOH01000043">
    <property type="protein sequence ID" value="GIH78761.1"/>
    <property type="molecule type" value="Genomic_DNA"/>
</dbReference>
<evidence type="ECO:0000256" key="15">
    <source>
        <dbReference type="ARBA" id="ARBA00081350"/>
    </source>
</evidence>
<keyword evidence="3" id="KW-0808">Transferase</keyword>
<evidence type="ECO:0000313" key="19">
    <source>
        <dbReference type="EMBL" id="GIH78761.1"/>
    </source>
</evidence>
<dbReference type="SMART" id="SM00331">
    <property type="entry name" value="PP2C_SIG"/>
    <property type="match status" value="1"/>
</dbReference>
<dbReference type="AlphaFoldDB" id="A0A8J3RLI3"/>
<dbReference type="InterPro" id="IPR001932">
    <property type="entry name" value="PPM-type_phosphatase-like_dom"/>
</dbReference>
<dbReference type="Pfam" id="PF13581">
    <property type="entry name" value="HATPase_c_2"/>
    <property type="match status" value="1"/>
</dbReference>
<organism evidence="19 20">
    <name type="scientific">Planobispora longispora</name>
    <dbReference type="NCBI Taxonomy" id="28887"/>
    <lineage>
        <taxon>Bacteria</taxon>
        <taxon>Bacillati</taxon>
        <taxon>Actinomycetota</taxon>
        <taxon>Actinomycetes</taxon>
        <taxon>Streptosporangiales</taxon>
        <taxon>Streptosporangiaceae</taxon>
        <taxon>Planobispora</taxon>
    </lineage>
</organism>
<evidence type="ECO:0000256" key="6">
    <source>
        <dbReference type="ARBA" id="ARBA00022777"/>
    </source>
</evidence>
<evidence type="ECO:0000256" key="8">
    <source>
        <dbReference type="ARBA" id="ARBA00022840"/>
    </source>
</evidence>
<proteinExistence type="predicted"/>
<evidence type="ECO:0000256" key="5">
    <source>
        <dbReference type="ARBA" id="ARBA00022741"/>
    </source>
</evidence>
<sequence>MVDADSRTPVGRMNLNRRFVAKSPRGDEPRMGSPASLQERLALLDAASRKIGTTLDLFETGRELMEVVVPRFADAAGVLVQDRVVTEGEFPPRTNDGSALVRRIAVGVAAPSPGEYGEAFPVDEVVVYESWTPYARSMESGKSILYPRLDSRTAERIGRFWKRDSVARVLEDSSFLVVPLTARGRVLGFVVFTRRPESRPFDEQDVTIGEDLAARTAICLDNARLYGHERRTALTLQSSLLPADLYQPLGLTIASRYLPASDLAGVGGDWYDVIPLPGCRVALVVGDVMGHGIRAAATMGQLRTAARTLAGLDLNPGEVLFRLNRMSQDLDPTQIATCVYAVYDPVSRRCVIARAGHVPPILVHADGETQVVETPAGLPLGIGDAPAEAVEIALPHGAILALYTDGLVESRDRDIDEGIGALRRLLGDWNDDLEEVCDLTIGAQRPGHERDDIALLLARVRELSPDEVAELTLPAETEVVARARRFARATLTDWGLDGLVDTTQLLVSELVTNAVLHGEGPIGLRLLRGQRLVCEVSDRSPAVPILLEATGADDSGRGLRLVNRIARRWGFRPTPEGKIVWAEQNLP</sequence>
<dbReference type="GO" id="GO:0004722">
    <property type="term" value="F:protein serine/threonine phosphatase activity"/>
    <property type="evidence" value="ECO:0007669"/>
    <property type="project" value="UniProtKB-EC"/>
</dbReference>
<keyword evidence="9" id="KW-0460">Magnesium</keyword>
<keyword evidence="11" id="KW-0464">Manganese</keyword>
<evidence type="ECO:0000256" key="12">
    <source>
        <dbReference type="ARBA" id="ARBA00047761"/>
    </source>
</evidence>
<dbReference type="PANTHER" id="PTHR43156:SF2">
    <property type="entry name" value="STAGE II SPORULATION PROTEIN E"/>
    <property type="match status" value="1"/>
</dbReference>
<dbReference type="SUPFAM" id="SSF55781">
    <property type="entry name" value="GAF domain-like"/>
    <property type="match status" value="1"/>
</dbReference>
<feature type="domain" description="PPM-type phosphatase" evidence="18">
    <location>
        <begin position="251"/>
        <end position="460"/>
    </location>
</feature>
<dbReference type="GO" id="GO:0016301">
    <property type="term" value="F:kinase activity"/>
    <property type="evidence" value="ECO:0007669"/>
    <property type="project" value="UniProtKB-KW"/>
</dbReference>
<evidence type="ECO:0000256" key="16">
    <source>
        <dbReference type="SAM" id="MobiDB-lite"/>
    </source>
</evidence>
<evidence type="ECO:0000256" key="10">
    <source>
        <dbReference type="ARBA" id="ARBA00022912"/>
    </source>
</evidence>
<dbReference type="Gene3D" id="3.60.40.10">
    <property type="entry name" value="PPM-type phosphatase domain"/>
    <property type="match status" value="1"/>
</dbReference>
<comment type="caution">
    <text evidence="19">The sequence shown here is derived from an EMBL/GenBank/DDBJ whole genome shotgun (WGS) entry which is preliminary data.</text>
</comment>
<dbReference type="CDD" id="cd16936">
    <property type="entry name" value="HATPase_RsbW-like"/>
    <property type="match status" value="1"/>
</dbReference>
<keyword evidence="6" id="KW-0418">Kinase</keyword>
<dbReference type="Pfam" id="PF07228">
    <property type="entry name" value="SpoIIE"/>
    <property type="match status" value="1"/>
</dbReference>
<protein>
    <recommendedName>
        <fullName evidence="1">protein-serine/threonine phosphatase</fullName>
        <ecNumber evidence="1">3.1.3.16</ecNumber>
    </recommendedName>
    <alternativeName>
        <fullName evidence="15">Protein-serine/threonine phosphatase</fullName>
    </alternativeName>
    <alternativeName>
        <fullName evidence="14">Serine/threonine-protein kinase</fullName>
    </alternativeName>
</protein>
<keyword evidence="8" id="KW-0067">ATP-binding</keyword>
<dbReference type="Proteomes" id="UP000616724">
    <property type="component" value="Unassembled WGS sequence"/>
</dbReference>
<reference evidence="19 20" key="1">
    <citation type="submission" date="2021-01" db="EMBL/GenBank/DDBJ databases">
        <title>Whole genome shotgun sequence of Planobispora longispora NBRC 13918.</title>
        <authorList>
            <person name="Komaki H."/>
            <person name="Tamura T."/>
        </authorList>
    </citation>
    <scope>NUCLEOTIDE SEQUENCE [LARGE SCALE GENOMIC DNA]</scope>
    <source>
        <strain evidence="19 20">NBRC 13918</strain>
    </source>
</reference>
<dbReference type="GO" id="GO:0046872">
    <property type="term" value="F:metal ion binding"/>
    <property type="evidence" value="ECO:0007669"/>
    <property type="project" value="UniProtKB-KW"/>
</dbReference>
<dbReference type="Pfam" id="PF13185">
    <property type="entry name" value="GAF_2"/>
    <property type="match status" value="1"/>
</dbReference>
<keyword evidence="2" id="KW-0597">Phosphoprotein</keyword>
<keyword evidence="5" id="KW-0547">Nucleotide-binding</keyword>
<name>A0A8J3RLI3_9ACTN</name>
<evidence type="ECO:0000259" key="17">
    <source>
        <dbReference type="SMART" id="SM00065"/>
    </source>
</evidence>
<comment type="function">
    <text evidence="13">Primarily acts as an independent SigF regulator that is sensitive to the osmosensory signal, mediating the cross talk of PknD with the SigF regulon. Possesses both phosphatase and kinase activities. The kinase domain functions as a classic anti-sigma factor-like kinase to phosphorylate the anti-anti-sigma factor domain at the canonical regulatory site, and the phosphatase domain antagonizes this activity.</text>
</comment>
<dbReference type="InterPro" id="IPR052016">
    <property type="entry name" value="Bact_Sigma-Reg"/>
</dbReference>
<keyword evidence="20" id="KW-1185">Reference proteome</keyword>
<dbReference type="GO" id="GO:0005524">
    <property type="term" value="F:ATP binding"/>
    <property type="evidence" value="ECO:0007669"/>
    <property type="project" value="UniProtKB-KW"/>
</dbReference>
<dbReference type="SUPFAM" id="SSF55874">
    <property type="entry name" value="ATPase domain of HSP90 chaperone/DNA topoisomerase II/histidine kinase"/>
    <property type="match status" value="1"/>
</dbReference>
<accession>A0A8J3RLI3</accession>
<dbReference type="SMART" id="SM00065">
    <property type="entry name" value="GAF"/>
    <property type="match status" value="1"/>
</dbReference>
<evidence type="ECO:0000256" key="13">
    <source>
        <dbReference type="ARBA" id="ARBA00056274"/>
    </source>
</evidence>
<dbReference type="InterPro" id="IPR003018">
    <property type="entry name" value="GAF"/>
</dbReference>
<dbReference type="InterPro" id="IPR036457">
    <property type="entry name" value="PPM-type-like_dom_sf"/>
</dbReference>
<dbReference type="RefSeq" id="WP_239317062.1">
    <property type="nucleotide sequence ID" value="NZ_BOOH01000043.1"/>
</dbReference>
<feature type="region of interest" description="Disordered" evidence="16">
    <location>
        <begin position="13"/>
        <end position="35"/>
    </location>
</feature>
<evidence type="ECO:0000313" key="20">
    <source>
        <dbReference type="Proteomes" id="UP000616724"/>
    </source>
</evidence>
<dbReference type="FunFam" id="3.30.565.10:FF:000028">
    <property type="entry name" value="PAS sensor protein"/>
    <property type="match status" value="1"/>
</dbReference>
<dbReference type="InterPro" id="IPR003594">
    <property type="entry name" value="HATPase_dom"/>
</dbReference>
<keyword evidence="7" id="KW-0378">Hydrolase</keyword>
<evidence type="ECO:0000256" key="11">
    <source>
        <dbReference type="ARBA" id="ARBA00023211"/>
    </source>
</evidence>
<dbReference type="InterPro" id="IPR029016">
    <property type="entry name" value="GAF-like_dom_sf"/>
</dbReference>
<evidence type="ECO:0000256" key="7">
    <source>
        <dbReference type="ARBA" id="ARBA00022801"/>
    </source>
</evidence>
<dbReference type="SUPFAM" id="SSF81606">
    <property type="entry name" value="PP2C-like"/>
    <property type="match status" value="1"/>
</dbReference>
<evidence type="ECO:0000256" key="14">
    <source>
        <dbReference type="ARBA" id="ARBA00075117"/>
    </source>
</evidence>
<evidence type="ECO:0000256" key="1">
    <source>
        <dbReference type="ARBA" id="ARBA00013081"/>
    </source>
</evidence>
<evidence type="ECO:0000256" key="9">
    <source>
        <dbReference type="ARBA" id="ARBA00022842"/>
    </source>
</evidence>
<evidence type="ECO:0000259" key="18">
    <source>
        <dbReference type="SMART" id="SM00331"/>
    </source>
</evidence>
<keyword evidence="4" id="KW-0479">Metal-binding</keyword>
<keyword evidence="10" id="KW-0904">Protein phosphatase</keyword>
<dbReference type="FunFam" id="3.30.450.40:FF:000035">
    <property type="entry name" value="PAS sensor protein"/>
    <property type="match status" value="1"/>
</dbReference>
<feature type="domain" description="GAF" evidence="17">
    <location>
        <begin position="64"/>
        <end position="230"/>
    </location>
</feature>
<dbReference type="PANTHER" id="PTHR43156">
    <property type="entry name" value="STAGE II SPORULATION PROTEIN E-RELATED"/>
    <property type="match status" value="1"/>
</dbReference>